<comment type="caution">
    <text evidence="1">The sequence shown here is derived from an EMBL/GenBank/DDBJ whole genome shotgun (WGS) entry which is preliminary data.</text>
</comment>
<organism evidence="1 2">
    <name type="scientific">Candidatus Thiothrix phosphatis</name>
    <dbReference type="NCBI Taxonomy" id="3112415"/>
    <lineage>
        <taxon>Bacteria</taxon>
        <taxon>Pseudomonadati</taxon>
        <taxon>Pseudomonadota</taxon>
        <taxon>Gammaproteobacteria</taxon>
        <taxon>Thiotrichales</taxon>
        <taxon>Thiotrichaceae</taxon>
        <taxon>Thiothrix</taxon>
    </lineage>
</organism>
<protein>
    <submittedName>
        <fullName evidence="1">Uncharacterized protein</fullName>
    </submittedName>
</protein>
<accession>A0ABU6CWF2</accession>
<gene>
    <name evidence="1" type="ORF">VSS37_09105</name>
</gene>
<reference evidence="1 2" key="2">
    <citation type="submission" date="2024-01" db="EMBL/GenBank/DDBJ databases">
        <authorList>
            <person name="Xie X."/>
        </authorList>
    </citation>
    <scope>NUCLEOTIDE SEQUENCE [LARGE SCALE GENOMIC DNA]</scope>
    <source>
        <strain evidence="1">SCUT-1</strain>
    </source>
</reference>
<evidence type="ECO:0000313" key="1">
    <source>
        <dbReference type="EMBL" id="MEB4591133.1"/>
    </source>
</evidence>
<reference evidence="2" key="1">
    <citation type="submission" date="2023-07" db="EMBL/GenBank/DDBJ databases">
        <title>The carbon used by Thiothrix.</title>
        <authorList>
            <person name="Chen L."/>
        </authorList>
    </citation>
    <scope>NUCLEOTIDE SEQUENCE [LARGE SCALE GENOMIC DNA]</scope>
</reference>
<proteinExistence type="predicted"/>
<sequence>MSRKYEQRTIAELVCREGDDLYSGDGVVVQIDSKDGSEFITVKQPGSPFHAIEIDVAGWPMVRSAIDEMWQLCRMKDRPAIVPTINVRLPEEQ</sequence>
<dbReference type="Proteomes" id="UP001308005">
    <property type="component" value="Unassembled WGS sequence"/>
</dbReference>
<name>A0ABU6CWF2_9GAMM</name>
<keyword evidence="2" id="KW-1185">Reference proteome</keyword>
<dbReference type="RefSeq" id="WP_324694521.1">
    <property type="nucleotide sequence ID" value="NZ_JAYMYJ010000088.1"/>
</dbReference>
<evidence type="ECO:0000313" key="2">
    <source>
        <dbReference type="Proteomes" id="UP001308005"/>
    </source>
</evidence>
<dbReference type="EMBL" id="JAYMYJ010000088">
    <property type="protein sequence ID" value="MEB4591133.1"/>
    <property type="molecule type" value="Genomic_DNA"/>
</dbReference>